<feature type="chain" id="PRO_5003896004" evidence="1">
    <location>
        <begin position="28"/>
        <end position="114"/>
    </location>
</feature>
<evidence type="ECO:0000313" key="2">
    <source>
        <dbReference type="EMBL" id="GAB88524.1"/>
    </source>
</evidence>
<keyword evidence="1" id="KW-0732">Signal</keyword>
<name>K6WPQ6_9ACTN</name>
<organism evidence="2 3">
    <name type="scientific">Gordonia rhizosphera NBRC 16068</name>
    <dbReference type="NCBI Taxonomy" id="1108045"/>
    <lineage>
        <taxon>Bacteria</taxon>
        <taxon>Bacillati</taxon>
        <taxon>Actinomycetota</taxon>
        <taxon>Actinomycetes</taxon>
        <taxon>Mycobacteriales</taxon>
        <taxon>Gordoniaceae</taxon>
        <taxon>Gordonia</taxon>
    </lineage>
</organism>
<feature type="signal peptide" evidence="1">
    <location>
        <begin position="1"/>
        <end position="27"/>
    </location>
</feature>
<evidence type="ECO:0000256" key="1">
    <source>
        <dbReference type="SAM" id="SignalP"/>
    </source>
</evidence>
<keyword evidence="3" id="KW-1185">Reference proteome</keyword>
<comment type="caution">
    <text evidence="2">The sequence shown here is derived from an EMBL/GenBank/DDBJ whole genome shotgun (WGS) entry which is preliminary data.</text>
</comment>
<dbReference type="AlphaFoldDB" id="K6WPQ6"/>
<protein>
    <submittedName>
        <fullName evidence="2">Uncharacterized protein</fullName>
    </submittedName>
</protein>
<dbReference type="RefSeq" id="WP_006329989.1">
    <property type="nucleotide sequence ID" value="NZ_BAHC01000026.1"/>
</dbReference>
<sequence>MSRKALLIVVMVAVCLSWIAVAPQADAAEPRAQFSAQYGTILIRAWGLGKEDKSCSAIWAKGTHISATAVRSQSPRIALRSPPLWHGTYRVVFACATYGTLGNPIFSKDAEVKV</sequence>
<dbReference type="Proteomes" id="UP000008363">
    <property type="component" value="Unassembled WGS sequence"/>
</dbReference>
<gene>
    <name evidence="2" type="ORF">GORHZ_026_00230</name>
</gene>
<evidence type="ECO:0000313" key="3">
    <source>
        <dbReference type="Proteomes" id="UP000008363"/>
    </source>
</evidence>
<reference evidence="2 3" key="1">
    <citation type="submission" date="2012-08" db="EMBL/GenBank/DDBJ databases">
        <title>Whole genome shotgun sequence of Gordonia rhizosphera NBRC 16068.</title>
        <authorList>
            <person name="Takarada H."/>
            <person name="Isaki S."/>
            <person name="Hosoyama A."/>
            <person name="Tsuchikane K."/>
            <person name="Katsumata H."/>
            <person name="Baba S."/>
            <person name="Ohji S."/>
            <person name="Yamazaki S."/>
            <person name="Fujita N."/>
        </authorList>
    </citation>
    <scope>NUCLEOTIDE SEQUENCE [LARGE SCALE GENOMIC DNA]</scope>
    <source>
        <strain evidence="2 3">NBRC 16068</strain>
    </source>
</reference>
<proteinExistence type="predicted"/>
<dbReference type="OrthoDB" id="9830967at2"/>
<accession>K6WPQ6</accession>
<dbReference type="EMBL" id="BAHC01000026">
    <property type="protein sequence ID" value="GAB88524.1"/>
    <property type="molecule type" value="Genomic_DNA"/>
</dbReference>